<accession>A0AA40A207</accession>
<feature type="compositionally biased region" description="Basic residues" evidence="1">
    <location>
        <begin position="525"/>
        <end position="541"/>
    </location>
</feature>
<dbReference type="AlphaFoldDB" id="A0AA40A207"/>
<organism evidence="2 3">
    <name type="scientific">Lasiosphaeris hirsuta</name>
    <dbReference type="NCBI Taxonomy" id="260670"/>
    <lineage>
        <taxon>Eukaryota</taxon>
        <taxon>Fungi</taxon>
        <taxon>Dikarya</taxon>
        <taxon>Ascomycota</taxon>
        <taxon>Pezizomycotina</taxon>
        <taxon>Sordariomycetes</taxon>
        <taxon>Sordariomycetidae</taxon>
        <taxon>Sordariales</taxon>
        <taxon>Lasiosphaeriaceae</taxon>
        <taxon>Lasiosphaeris</taxon>
    </lineage>
</organism>
<gene>
    <name evidence="2" type="ORF">B0H67DRAFT_647980</name>
</gene>
<reference evidence="2" key="1">
    <citation type="submission" date="2023-06" db="EMBL/GenBank/DDBJ databases">
        <title>Genome-scale phylogeny and comparative genomics of the fungal order Sordariales.</title>
        <authorList>
            <consortium name="Lawrence Berkeley National Laboratory"/>
            <person name="Hensen N."/>
            <person name="Bonometti L."/>
            <person name="Westerberg I."/>
            <person name="Brannstrom I.O."/>
            <person name="Guillou S."/>
            <person name="Cros-Aarteil S."/>
            <person name="Calhoun S."/>
            <person name="Haridas S."/>
            <person name="Kuo A."/>
            <person name="Mondo S."/>
            <person name="Pangilinan J."/>
            <person name="Riley R."/>
            <person name="Labutti K."/>
            <person name="Andreopoulos B."/>
            <person name="Lipzen A."/>
            <person name="Chen C."/>
            <person name="Yanf M."/>
            <person name="Daum C."/>
            <person name="Ng V."/>
            <person name="Clum A."/>
            <person name="Steindorff A."/>
            <person name="Ohm R."/>
            <person name="Martin F."/>
            <person name="Silar P."/>
            <person name="Natvig D."/>
            <person name="Lalanne C."/>
            <person name="Gautier V."/>
            <person name="Ament-Velasquez S.L."/>
            <person name="Kruys A."/>
            <person name="Hutchinson M.I."/>
            <person name="Powell A.J."/>
            <person name="Barry K."/>
            <person name="Miller A.N."/>
            <person name="Grigoriev I.V."/>
            <person name="Debuchy R."/>
            <person name="Gladieux P."/>
            <person name="Thoren M.H."/>
            <person name="Johannesson H."/>
        </authorList>
    </citation>
    <scope>NUCLEOTIDE SEQUENCE</scope>
    <source>
        <strain evidence="2">SMH4607-1</strain>
    </source>
</reference>
<feature type="compositionally biased region" description="Low complexity" evidence="1">
    <location>
        <begin position="484"/>
        <end position="497"/>
    </location>
</feature>
<dbReference type="Proteomes" id="UP001172102">
    <property type="component" value="Unassembled WGS sequence"/>
</dbReference>
<protein>
    <submittedName>
        <fullName evidence="2">Uncharacterized protein</fullName>
    </submittedName>
</protein>
<comment type="caution">
    <text evidence="2">The sequence shown here is derived from an EMBL/GenBank/DDBJ whole genome shotgun (WGS) entry which is preliminary data.</text>
</comment>
<feature type="region of interest" description="Disordered" evidence="1">
    <location>
        <begin position="240"/>
        <end position="579"/>
    </location>
</feature>
<proteinExistence type="predicted"/>
<evidence type="ECO:0000313" key="2">
    <source>
        <dbReference type="EMBL" id="KAK0707843.1"/>
    </source>
</evidence>
<feature type="compositionally biased region" description="Basic and acidic residues" evidence="1">
    <location>
        <begin position="267"/>
        <end position="279"/>
    </location>
</feature>
<feature type="compositionally biased region" description="Basic and acidic residues" evidence="1">
    <location>
        <begin position="371"/>
        <end position="384"/>
    </location>
</feature>
<name>A0AA40A207_9PEZI</name>
<feature type="compositionally biased region" description="Basic and acidic residues" evidence="1">
    <location>
        <begin position="552"/>
        <end position="573"/>
    </location>
</feature>
<sequence>MDPATIASIITLAVGAAIKIPDINRTFKEILTSGRALGDLQIYGEFCKDRLREFKAEINRLDIPDDLYYETKNLIRYSRDELQRLVDYHIRYGKSFWARCLHWIGSTRRSPTEVFERRLQECALWVRIASATSYLLASHSACGWVPGILELCQIRAQQLREDVTQAKRYQKNHPRRMEKHMGEHVNLRVFEKYYNLANLPLFAVRMSPLSTPSGTVLGTPPPEAQHEYQARRRFPVVVESGPRRRVPTRREEEWHVGHNESQYMQPGERHEYGHHRDQGVSRPISPSRQRLAQLPSELLRAPARARPVSEHRDNSLPRDNYDSRGHGRDSYVPVNDDRDPLRESPRRRRRRDFEDSVRPRSPSSSSRNPSTKHDNRDYDDDRRRSVSSRRPVPKNNYAREDAGHGSRTGHSYRSSSHTSSSRRSQQGIFSPELDGHASDTARSSSVASTARESIFSSVPPPSSRSSSFSMDGNPPERAAKSRRSSFSGSARSQAASAEPTLEPRNMRGRGGRDVDKKYPPLAAKNKTKGRERLKKVERKSRSRSESASTRSASERERDRDRDRDRDRERPGRRGERRVR</sequence>
<feature type="compositionally biased region" description="Low complexity" evidence="1">
    <location>
        <begin position="440"/>
        <end position="469"/>
    </location>
</feature>
<keyword evidence="3" id="KW-1185">Reference proteome</keyword>
<feature type="compositionally biased region" description="Low complexity" evidence="1">
    <location>
        <begin position="408"/>
        <end position="424"/>
    </location>
</feature>
<feature type="compositionally biased region" description="Basic and acidic residues" evidence="1">
    <location>
        <begin position="248"/>
        <end position="258"/>
    </location>
</feature>
<evidence type="ECO:0000313" key="3">
    <source>
        <dbReference type="Proteomes" id="UP001172102"/>
    </source>
</evidence>
<evidence type="ECO:0000256" key="1">
    <source>
        <dbReference type="SAM" id="MobiDB-lite"/>
    </source>
</evidence>
<feature type="compositionally biased region" description="Low complexity" evidence="1">
    <location>
        <begin position="359"/>
        <end position="369"/>
    </location>
</feature>
<feature type="compositionally biased region" description="Basic and acidic residues" evidence="1">
    <location>
        <begin position="307"/>
        <end position="344"/>
    </location>
</feature>
<dbReference type="EMBL" id="JAUKUA010000006">
    <property type="protein sequence ID" value="KAK0707843.1"/>
    <property type="molecule type" value="Genomic_DNA"/>
</dbReference>